<protein>
    <submittedName>
        <fullName evidence="1">Uncharacterized protein</fullName>
    </submittedName>
</protein>
<gene>
    <name evidence="1" type="ORF">Loak_0943</name>
</gene>
<name>A0A0W0X4M6_9GAMM</name>
<evidence type="ECO:0000313" key="2">
    <source>
        <dbReference type="Proteomes" id="UP000054858"/>
    </source>
</evidence>
<comment type="caution">
    <text evidence="1">The sequence shown here is derived from an EMBL/GenBank/DDBJ whole genome shotgun (WGS) entry which is preliminary data.</text>
</comment>
<proteinExistence type="predicted"/>
<organism evidence="1 2">
    <name type="scientific">Legionella oakridgensis</name>
    <dbReference type="NCBI Taxonomy" id="29423"/>
    <lineage>
        <taxon>Bacteria</taxon>
        <taxon>Pseudomonadati</taxon>
        <taxon>Pseudomonadota</taxon>
        <taxon>Gammaproteobacteria</taxon>
        <taxon>Legionellales</taxon>
        <taxon>Legionellaceae</taxon>
        <taxon>Legionella</taxon>
    </lineage>
</organism>
<evidence type="ECO:0000313" key="1">
    <source>
        <dbReference type="EMBL" id="KTD39517.1"/>
    </source>
</evidence>
<dbReference type="AlphaFoldDB" id="A0A0W0X4M6"/>
<dbReference type="EMBL" id="LNYP01000019">
    <property type="protein sequence ID" value="KTD39517.1"/>
    <property type="molecule type" value="Genomic_DNA"/>
</dbReference>
<reference evidence="1 2" key="1">
    <citation type="submission" date="2015-11" db="EMBL/GenBank/DDBJ databases">
        <title>Genomic analysis of 38 Legionella species identifies large and diverse effector repertoires.</title>
        <authorList>
            <person name="Burstein D."/>
            <person name="Amaro F."/>
            <person name="Zusman T."/>
            <person name="Lifshitz Z."/>
            <person name="Cohen O."/>
            <person name="Gilbert J.A."/>
            <person name="Pupko T."/>
            <person name="Shuman H.A."/>
            <person name="Segal G."/>
        </authorList>
    </citation>
    <scope>NUCLEOTIDE SEQUENCE [LARGE SCALE GENOMIC DNA]</scope>
    <source>
        <strain evidence="1 2">Oak Ridge-10</strain>
    </source>
</reference>
<dbReference type="PATRIC" id="fig|29423.5.peg.991"/>
<accession>A0A0W0X4M6</accession>
<sequence>MNDIGKIYLKDFNNLITDLPTEFVGKFLLHSQAPLNEFIALLEASILSLYRLLFPNS</sequence>
<dbReference type="Proteomes" id="UP000054858">
    <property type="component" value="Unassembled WGS sequence"/>
</dbReference>